<feature type="compositionally biased region" description="Pro residues" evidence="1">
    <location>
        <begin position="415"/>
        <end position="431"/>
    </location>
</feature>
<dbReference type="VEuPathDB" id="PlasmoDB:AK88_05353"/>
<feature type="compositionally biased region" description="Basic and acidic residues" evidence="1">
    <location>
        <begin position="239"/>
        <end position="252"/>
    </location>
</feature>
<dbReference type="RefSeq" id="XP_012338378.1">
    <property type="nucleotide sequence ID" value="XM_012482955.1"/>
</dbReference>
<feature type="region of interest" description="Disordered" evidence="1">
    <location>
        <begin position="517"/>
        <end position="674"/>
    </location>
</feature>
<accession>A0A0D9QH08</accession>
<feature type="domain" description="Schizont-infected cell agglutination extracellular alpha" evidence="2">
    <location>
        <begin position="2"/>
        <end position="144"/>
    </location>
</feature>
<gene>
    <name evidence="3" type="ORF">AK88_05353</name>
</gene>
<protein>
    <recommendedName>
        <fullName evidence="2">Schizont-infected cell agglutination extracellular alpha domain-containing protein</fullName>
    </recommendedName>
</protein>
<organism evidence="3 4">
    <name type="scientific">Plasmodium fragile</name>
    <dbReference type="NCBI Taxonomy" id="5857"/>
    <lineage>
        <taxon>Eukaryota</taxon>
        <taxon>Sar</taxon>
        <taxon>Alveolata</taxon>
        <taxon>Apicomplexa</taxon>
        <taxon>Aconoidasida</taxon>
        <taxon>Haemosporida</taxon>
        <taxon>Plasmodiidae</taxon>
        <taxon>Plasmodium</taxon>
        <taxon>Plasmodium (Plasmodium)</taxon>
    </lineage>
</organism>
<dbReference type="InterPro" id="IPR024290">
    <property type="entry name" value="SICA_extracell_a"/>
</dbReference>
<feature type="compositionally biased region" description="Low complexity" evidence="1">
    <location>
        <begin position="327"/>
        <end position="348"/>
    </location>
</feature>
<reference evidence="3 4" key="1">
    <citation type="submission" date="2014-03" db="EMBL/GenBank/DDBJ databases">
        <title>The Genome Sequence of Plasmodium fragile nilgiri.</title>
        <authorList>
            <consortium name="The Broad Institute Genomics Platform"/>
            <consortium name="The Broad Institute Genome Sequencing Center for Infectious Disease"/>
            <person name="Neafsey D."/>
            <person name="Duraisingh M."/>
            <person name="Young S.K."/>
            <person name="Zeng Q."/>
            <person name="Gargeya S."/>
            <person name="Abouelleil A."/>
            <person name="Alvarado L."/>
            <person name="Chapman S.B."/>
            <person name="Gainer-Dewar J."/>
            <person name="Goldberg J."/>
            <person name="Griggs A."/>
            <person name="Gujja S."/>
            <person name="Hansen M."/>
            <person name="Howarth C."/>
            <person name="Imamovic A."/>
            <person name="Larimer J."/>
            <person name="Pearson M."/>
            <person name="Poon T.W."/>
            <person name="Priest M."/>
            <person name="Roberts A."/>
            <person name="Saif S."/>
            <person name="Shea T."/>
            <person name="Sykes S."/>
            <person name="Wortman J."/>
            <person name="Nusbaum C."/>
            <person name="Birren B."/>
        </authorList>
    </citation>
    <scope>NUCLEOTIDE SEQUENCE [LARGE SCALE GENOMIC DNA]</scope>
    <source>
        <strain evidence="4">nilgiri</strain>
    </source>
</reference>
<feature type="non-terminal residue" evidence="3">
    <location>
        <position position="674"/>
    </location>
</feature>
<feature type="compositionally biased region" description="Low complexity" evidence="1">
    <location>
        <begin position="559"/>
        <end position="577"/>
    </location>
</feature>
<feature type="compositionally biased region" description="Pro residues" evidence="1">
    <location>
        <begin position="639"/>
        <end position="653"/>
    </location>
</feature>
<feature type="compositionally biased region" description="Gly residues" evidence="1">
    <location>
        <begin position="660"/>
        <end position="674"/>
    </location>
</feature>
<sequence length="674" mass="70350">MLQEVDDILNQLLSKLGQHSGHIAGFCGSIENKNPTCIKRCREIVNLMIYMNGYDFNNGNWQKRHTHADNRSNFDEYLECTVAAQILLRLYGRNKEHRHIITQVSERLEHGEDFPGSQPFEQGLCENINFGPIIFLSGNIQQSLHQSLREQWTPAKVPVRSTSGKCGWDDTDGNTQNDEECNEQDVVITQDDPLMRDIQELVDTGTFEHVKNVLQDMQKPGQSQGKCDIQDKIKDKIKDKVNDMENRVRKTETPSVRGGVGTRGSAPRGARGGGRGVGRGGLAPGGRGRGLPPSSAGSRPGTGPGRRPQPGTGIVTGPGPDSPPTKPTDAPATTQAAASPATAANVPAGTPVPPADKTKKTDGDPDKKKAESKEEKTPEHTDKAGTPRAPAPAPEGSAGGAGTNVARKEPEEEPPPPAPSPAAPPGPPPASVSPQAEPTVVVPGKEATPAPGKDGQPSTGGQGPNKDTAGKIPLETASAGSVHVKSPRSEEDCGKLGPDPDRISECLETVLEPKVHNVSVPTDEPASGQWGIPGSSGSTTISIGTSTTTQNVPTGDNATETVQDTVQRTTQTGQVYTKTEDGKDTLVSGTPKVDMPKVTEEVASSPPNPQQEDGAAGTRGPSPTSGAEGNAVVHDGNDDPPPLNPPKPNPNPNPDQSGASGSGGPTSGDAPSGG</sequence>
<proteinExistence type="predicted"/>
<dbReference type="EMBL" id="KQ001761">
    <property type="protein sequence ID" value="KJP85011.1"/>
    <property type="molecule type" value="Genomic_DNA"/>
</dbReference>
<feature type="compositionally biased region" description="Basic and acidic residues" evidence="1">
    <location>
        <begin position="356"/>
        <end position="385"/>
    </location>
</feature>
<feature type="region of interest" description="Disordered" evidence="1">
    <location>
        <begin position="239"/>
        <end position="500"/>
    </location>
</feature>
<dbReference type="OMA" id="DEECNEQ"/>
<evidence type="ECO:0000313" key="3">
    <source>
        <dbReference type="EMBL" id="KJP85011.1"/>
    </source>
</evidence>
<dbReference type="Pfam" id="PF12887">
    <property type="entry name" value="SICA_alpha"/>
    <property type="match status" value="1"/>
</dbReference>
<feature type="compositionally biased region" description="Basic and acidic residues" evidence="1">
    <location>
        <begin position="487"/>
        <end position="500"/>
    </location>
</feature>
<evidence type="ECO:0000256" key="1">
    <source>
        <dbReference type="SAM" id="MobiDB-lite"/>
    </source>
</evidence>
<feature type="compositionally biased region" description="Gly residues" evidence="1">
    <location>
        <begin position="270"/>
        <end position="289"/>
    </location>
</feature>
<evidence type="ECO:0000259" key="2">
    <source>
        <dbReference type="Pfam" id="PF12887"/>
    </source>
</evidence>
<name>A0A0D9QH08_PLAFR</name>
<dbReference type="Proteomes" id="UP000054561">
    <property type="component" value="Unassembled WGS sequence"/>
</dbReference>
<dbReference type="AlphaFoldDB" id="A0A0D9QH08"/>
<evidence type="ECO:0000313" key="4">
    <source>
        <dbReference type="Proteomes" id="UP000054561"/>
    </source>
</evidence>
<feature type="compositionally biased region" description="Low complexity" evidence="1">
    <location>
        <begin position="532"/>
        <end position="549"/>
    </location>
</feature>
<keyword evidence="4" id="KW-1185">Reference proteome</keyword>
<dbReference type="GeneID" id="24270667"/>
<feature type="compositionally biased region" description="Low complexity" evidence="1">
    <location>
        <begin position="290"/>
        <end position="313"/>
    </location>
</feature>